<reference evidence="7 8" key="1">
    <citation type="journal article" date="2021" name="Arch. Microbiol.">
        <title>Myceligenerans indicum sp. nov., an actinobacterium isolated from mangrove sediment of Sundarbans, India.</title>
        <authorList>
            <person name="Asha K."/>
            <person name="Bhadury P."/>
        </authorList>
    </citation>
    <scope>NUCLEOTIDE SEQUENCE [LARGE SCALE GENOMIC DNA]</scope>
    <source>
        <strain evidence="7 8">I2</strain>
    </source>
</reference>
<dbReference type="SUPFAM" id="SSF54665">
    <property type="entry name" value="CO dehydrogenase molybdoprotein N-domain-like"/>
    <property type="match status" value="1"/>
</dbReference>
<dbReference type="InterPro" id="IPR008274">
    <property type="entry name" value="AldOxase/xan_DH_MoCoBD1"/>
</dbReference>
<dbReference type="InterPro" id="IPR012675">
    <property type="entry name" value="Beta-grasp_dom_sf"/>
</dbReference>
<accession>A0ABS1LQ71</accession>
<comment type="caution">
    <text evidence="7">The sequence shown here is derived from an EMBL/GenBank/DDBJ whole genome shotgun (WGS) entry which is preliminary data.</text>
</comment>
<feature type="domain" description="2Fe-2S ferredoxin-type" evidence="6">
    <location>
        <begin position="1"/>
        <end position="72"/>
    </location>
</feature>
<keyword evidence="3" id="KW-0560">Oxidoreductase</keyword>
<dbReference type="Gene3D" id="3.10.20.30">
    <property type="match status" value="1"/>
</dbReference>
<dbReference type="InterPro" id="IPR037165">
    <property type="entry name" value="AldOxase/xan_DH_Mopterin-bd_sf"/>
</dbReference>
<dbReference type="InterPro" id="IPR006058">
    <property type="entry name" value="2Fe2S_fd_BS"/>
</dbReference>
<dbReference type="Gene3D" id="3.90.1170.50">
    <property type="entry name" value="Aldehyde oxidase/xanthine dehydrogenase, a/b hammerhead"/>
    <property type="match status" value="1"/>
</dbReference>
<keyword evidence="4" id="KW-0408">Iron</keyword>
<dbReference type="InterPro" id="IPR036010">
    <property type="entry name" value="2Fe-2S_ferredoxin-like_sf"/>
</dbReference>
<dbReference type="Pfam" id="PF01315">
    <property type="entry name" value="Ald_Xan_dh_C"/>
    <property type="match status" value="1"/>
</dbReference>
<evidence type="ECO:0000259" key="6">
    <source>
        <dbReference type="PROSITE" id="PS51085"/>
    </source>
</evidence>
<dbReference type="InterPro" id="IPR002888">
    <property type="entry name" value="2Fe-2S-bd"/>
</dbReference>
<feature type="non-terminal residue" evidence="7">
    <location>
        <position position="811"/>
    </location>
</feature>
<comment type="similarity">
    <text evidence="1">Belongs to the xanthine dehydrogenase family.</text>
</comment>
<dbReference type="SUPFAM" id="SSF54292">
    <property type="entry name" value="2Fe-2S ferredoxin-like"/>
    <property type="match status" value="1"/>
</dbReference>
<feature type="region of interest" description="Disordered" evidence="5">
    <location>
        <begin position="762"/>
        <end position="811"/>
    </location>
</feature>
<feature type="region of interest" description="Disordered" evidence="5">
    <location>
        <begin position="296"/>
        <end position="331"/>
    </location>
</feature>
<evidence type="ECO:0000256" key="3">
    <source>
        <dbReference type="ARBA" id="ARBA00023002"/>
    </source>
</evidence>
<dbReference type="SMART" id="SM01008">
    <property type="entry name" value="Ald_Xan_dh_C"/>
    <property type="match status" value="1"/>
</dbReference>
<dbReference type="Pfam" id="PF01799">
    <property type="entry name" value="Fer2_2"/>
    <property type="match status" value="1"/>
</dbReference>
<evidence type="ECO:0000256" key="1">
    <source>
        <dbReference type="ARBA" id="ARBA00006849"/>
    </source>
</evidence>
<dbReference type="InterPro" id="IPR000674">
    <property type="entry name" value="Ald_Oxase/Xan_DH_a/b"/>
</dbReference>
<dbReference type="EMBL" id="JABBYC010000053">
    <property type="protein sequence ID" value="MBL0888380.1"/>
    <property type="molecule type" value="Genomic_DNA"/>
</dbReference>
<gene>
    <name evidence="7" type="ORF">HGK34_19175</name>
</gene>
<dbReference type="Pfam" id="PF02738">
    <property type="entry name" value="MoCoBD_1"/>
    <property type="match status" value="1"/>
</dbReference>
<keyword evidence="8" id="KW-1185">Reference proteome</keyword>
<dbReference type="Gene3D" id="3.30.365.10">
    <property type="entry name" value="Aldehyde oxidase/xanthine dehydrogenase, molybdopterin binding domain"/>
    <property type="match status" value="3"/>
</dbReference>
<dbReference type="RefSeq" id="WP_201850399.1">
    <property type="nucleotide sequence ID" value="NZ_JABBYC010000053.1"/>
</dbReference>
<dbReference type="Gene3D" id="1.10.150.120">
    <property type="entry name" value="[2Fe-2S]-binding domain"/>
    <property type="match status" value="1"/>
</dbReference>
<proteinExistence type="inferred from homology"/>
<feature type="compositionally biased region" description="Basic and acidic residues" evidence="5">
    <location>
        <begin position="762"/>
        <end position="779"/>
    </location>
</feature>
<dbReference type="InterPro" id="IPR036884">
    <property type="entry name" value="2Fe-2S-bd_dom_sf"/>
</dbReference>
<dbReference type="InterPro" id="IPR016208">
    <property type="entry name" value="Ald_Oxase/xanthine_DH-like"/>
</dbReference>
<dbReference type="SUPFAM" id="SSF47741">
    <property type="entry name" value="CO dehydrogenase ISP C-domain like"/>
    <property type="match status" value="1"/>
</dbReference>
<evidence type="ECO:0000256" key="2">
    <source>
        <dbReference type="ARBA" id="ARBA00022723"/>
    </source>
</evidence>
<dbReference type="SUPFAM" id="SSF56003">
    <property type="entry name" value="Molybdenum cofactor-binding domain"/>
    <property type="match status" value="1"/>
</dbReference>
<feature type="compositionally biased region" description="Basic and acidic residues" evidence="5">
    <location>
        <begin position="297"/>
        <end position="313"/>
    </location>
</feature>
<sequence length="811" mass="84397">MRIDGTETADTPRPGQCLRTYLREHGATAVKRGCDAGDCGACTVLLDGAPVHSCLVPAHRAAESDVTTAAGLGTPEEPHPVQRSFMEAAGFQCGFCTAGMVVTAAAERAGSAAPGPAGSEADAERWKGNLCRCTGYRSIRDALAGRVNTDEATGSAAGSGAGSAAAFGRSVRAPAAARVVTGREPYTLDEPAPPGLLHVAVLGSPHAHARITRIGADAARRAPGVHLVLTHADVPGTLYSTGRHEHRTDDPDDTRILDPVLRFRGQRVAVAVAESPRQAREALALVDVEYELLPSVHDPEQARRTAVDPEPARTADGPTPAPPPLLHADKDPAASRIADPARNVVAQLHEEYPVRGAVDTALATSAHTVTGTWTTSRVAHASLETHAARAHVAPDGTLVVRTSTQVPFLVRDELARLLERDPTTIRVVAPRVGGGFGGKQEMLLEDLVALAALRTGHPVQWEPSREEAFATFPCRHPIRVTVTLGADDDGRLTALAVDALSDTGAYGNHAPGVLFHGLNESVAVYRAPAKRVDGEAVYTNNLPSGAFRGYGLGQIQFAVEQAMDELAARTGLSPVELRRRNVVRPGDPFVTGHLDDGDLEFGSYGLDQCLDIVDRQLGLSIPDAGAAPTAAENDITVDVGVNTNRDVVLGGPAPAGEWSVGSGIAVGMIATLPPRGHRSEARVAAHADGTFAVHVGTAEFGNGTSTALVQIAATELGVAPERVRLVQSDTATSGYDTGAYGSAGTVVAGLVVARAAAEVREKLEAGGRPPSPDDVREPPSGDAGDAGDAGDVGDLSLIHISEPTRRSYISY</sequence>
<dbReference type="PANTHER" id="PTHR11908">
    <property type="entry name" value="XANTHINE DEHYDROGENASE"/>
    <property type="match status" value="1"/>
</dbReference>
<dbReference type="Pfam" id="PF00111">
    <property type="entry name" value="Fer2"/>
    <property type="match status" value="1"/>
</dbReference>
<dbReference type="PROSITE" id="PS00197">
    <property type="entry name" value="2FE2S_FER_1"/>
    <property type="match status" value="1"/>
</dbReference>
<evidence type="ECO:0000256" key="5">
    <source>
        <dbReference type="SAM" id="MobiDB-lite"/>
    </source>
</evidence>
<organism evidence="7 8">
    <name type="scientific">Myceligenerans indicum</name>
    <dbReference type="NCBI Taxonomy" id="2593663"/>
    <lineage>
        <taxon>Bacteria</taxon>
        <taxon>Bacillati</taxon>
        <taxon>Actinomycetota</taxon>
        <taxon>Actinomycetes</taxon>
        <taxon>Micrococcales</taxon>
        <taxon>Promicromonosporaceae</taxon>
        <taxon>Myceligenerans</taxon>
    </lineage>
</organism>
<dbReference type="Pfam" id="PF20256">
    <property type="entry name" value="MoCoBD_2"/>
    <property type="match status" value="1"/>
</dbReference>
<dbReference type="PANTHER" id="PTHR11908:SF157">
    <property type="entry name" value="XANTHINE DEHYDROGENASE SUBUNIT D-RELATED"/>
    <property type="match status" value="1"/>
</dbReference>
<evidence type="ECO:0000313" key="8">
    <source>
        <dbReference type="Proteomes" id="UP000675409"/>
    </source>
</evidence>
<dbReference type="CDD" id="cd00207">
    <property type="entry name" value="fer2"/>
    <property type="match status" value="1"/>
</dbReference>
<dbReference type="Proteomes" id="UP000675409">
    <property type="component" value="Unassembled WGS sequence"/>
</dbReference>
<keyword evidence="2" id="KW-0479">Metal-binding</keyword>
<dbReference type="PROSITE" id="PS51085">
    <property type="entry name" value="2FE2S_FER_2"/>
    <property type="match status" value="1"/>
</dbReference>
<evidence type="ECO:0000313" key="7">
    <source>
        <dbReference type="EMBL" id="MBL0888380.1"/>
    </source>
</evidence>
<evidence type="ECO:0000256" key="4">
    <source>
        <dbReference type="ARBA" id="ARBA00023004"/>
    </source>
</evidence>
<dbReference type="InterPro" id="IPR036856">
    <property type="entry name" value="Ald_Oxase/Xan_DH_a/b_sf"/>
</dbReference>
<name>A0ABS1LQ71_9MICO</name>
<protein>
    <submittedName>
        <fullName evidence="7">Molybdopterin-dependent oxidoreductase</fullName>
    </submittedName>
</protein>
<dbReference type="InterPro" id="IPR001041">
    <property type="entry name" value="2Fe-2S_ferredoxin-type"/>
</dbReference>
<dbReference type="InterPro" id="IPR046867">
    <property type="entry name" value="AldOxase/xan_DH_MoCoBD2"/>
</dbReference>